<evidence type="ECO:0000313" key="4">
    <source>
        <dbReference type="Proteomes" id="UP000501452"/>
    </source>
</evidence>
<dbReference type="Pfam" id="PF13290">
    <property type="entry name" value="CHB_HEX_C_1"/>
    <property type="match status" value="1"/>
</dbReference>
<feature type="domain" description="GH29D-like beta-sandwich" evidence="2">
    <location>
        <begin position="401"/>
        <end position="465"/>
    </location>
</feature>
<dbReference type="Proteomes" id="UP000501452">
    <property type="component" value="Chromosome"/>
</dbReference>
<dbReference type="RefSeq" id="WP_166172710.1">
    <property type="nucleotide sequence ID" value="NZ_CP045119.1"/>
</dbReference>
<keyword evidence="4" id="KW-1185">Reference proteome</keyword>
<dbReference type="EMBL" id="CP045119">
    <property type="protein sequence ID" value="QIN81386.1"/>
    <property type="molecule type" value="Genomic_DNA"/>
</dbReference>
<dbReference type="InterPro" id="IPR059177">
    <property type="entry name" value="GH29D-like_dom"/>
</dbReference>
<dbReference type="AlphaFoldDB" id="A0A6G8Q4J5"/>
<dbReference type="KEGG" id="rub:GBA63_01155"/>
<feature type="chain" id="PRO_5026280880" description="GH29D-like beta-sandwich domain-containing protein" evidence="1">
    <location>
        <begin position="41"/>
        <end position="474"/>
    </location>
</feature>
<evidence type="ECO:0000313" key="3">
    <source>
        <dbReference type="EMBL" id="QIN81386.1"/>
    </source>
</evidence>
<reference evidence="3 4" key="1">
    <citation type="submission" date="2019-10" db="EMBL/GenBank/DDBJ databases">
        <title>Rubrobacter sp nov SCSIO 52090 isolated from a deep-sea sediment in the South China Sea.</title>
        <authorList>
            <person name="Chen R.W."/>
        </authorList>
    </citation>
    <scope>NUCLEOTIDE SEQUENCE [LARGE SCALE GENOMIC DNA]</scope>
    <source>
        <strain evidence="3 4">SCSIO 52909</strain>
    </source>
</reference>
<name>A0A6G8Q4J5_9ACTN</name>
<keyword evidence="1" id="KW-0732">Signal</keyword>
<proteinExistence type="predicted"/>
<feature type="signal peptide" evidence="1">
    <location>
        <begin position="1"/>
        <end position="40"/>
    </location>
</feature>
<protein>
    <recommendedName>
        <fullName evidence="2">GH29D-like beta-sandwich domain-containing protein</fullName>
    </recommendedName>
</protein>
<sequence length="474" mass="48720">MTIGRSTRQEKGGGAVKKALAASLLAAALAAGALAGVASAADQVRAGRTIEAFIGTNLVNVQGYPANKAITIDVLRNGVLVGSVGGRTDATGFAEFNHTGGGQVPAGDCFKPPVSPDVMPGDTVRTRVAGETAFDSAVVRDIALDFPVESETVTDPTTGQVSYTGRIIATGNVNSFAEGVVVPGTDVLELRLNKGNRDDPWDSNGRRDLREDVGADVRSDGSFTHVFDVGVADARDWDLNPGEAALEWSAAPGADEAAGPPAIFVADEGGGEAIVGCPPEAEYAITNGSPRVLNKTTVGGGIRLSGIARNATAVSVTVDDADAATDPVVLDATLQDARVATFQTWRTDAMTAGQISLLRGLDDGTLTAAASYTVGGADRAGVNLRMLKDTVAPASAPRATPRPGVYPRKQLVTLSSPSGTTIHYRVGGTAPVTADAPTFVRPIGVGTTRTIRAAAFDPAGNRGPVGFFRYVIRR</sequence>
<gene>
    <name evidence="3" type="ORF">GBA63_01155</name>
</gene>
<evidence type="ECO:0000256" key="1">
    <source>
        <dbReference type="SAM" id="SignalP"/>
    </source>
</evidence>
<accession>A0A6G8Q4J5</accession>
<evidence type="ECO:0000259" key="2">
    <source>
        <dbReference type="Pfam" id="PF13290"/>
    </source>
</evidence>
<organism evidence="3 4">
    <name type="scientific">Rubrobacter tropicus</name>
    <dbReference type="NCBI Taxonomy" id="2653851"/>
    <lineage>
        <taxon>Bacteria</taxon>
        <taxon>Bacillati</taxon>
        <taxon>Actinomycetota</taxon>
        <taxon>Rubrobacteria</taxon>
        <taxon>Rubrobacterales</taxon>
        <taxon>Rubrobacteraceae</taxon>
        <taxon>Rubrobacter</taxon>
    </lineage>
</organism>